<feature type="compositionally biased region" description="Basic and acidic residues" evidence="5">
    <location>
        <begin position="440"/>
        <end position="479"/>
    </location>
</feature>
<keyword evidence="3 4" id="KW-0539">Nucleus</keyword>
<comment type="similarity">
    <text evidence="2 4">Belongs to the SPP2 family.</text>
</comment>
<dbReference type="EMBL" id="KZ678137">
    <property type="protein sequence ID" value="PSN65668.1"/>
    <property type="molecule type" value="Genomic_DNA"/>
</dbReference>
<keyword evidence="4" id="KW-0747">Spliceosome</keyword>
<organism evidence="7 8">
    <name type="scientific">Corynespora cassiicola Philippines</name>
    <dbReference type="NCBI Taxonomy" id="1448308"/>
    <lineage>
        <taxon>Eukaryota</taxon>
        <taxon>Fungi</taxon>
        <taxon>Dikarya</taxon>
        <taxon>Ascomycota</taxon>
        <taxon>Pezizomycotina</taxon>
        <taxon>Dothideomycetes</taxon>
        <taxon>Pleosporomycetidae</taxon>
        <taxon>Pleosporales</taxon>
        <taxon>Corynesporascaceae</taxon>
        <taxon>Corynespora</taxon>
    </lineage>
</organism>
<dbReference type="PANTHER" id="PTHR15818:SF2">
    <property type="entry name" value="G-PATCH DOMAIN AND KOW MOTIFS-CONTAINING PROTEIN"/>
    <property type="match status" value="1"/>
</dbReference>
<reference evidence="7 8" key="1">
    <citation type="journal article" date="2018" name="Front. Microbiol.">
        <title>Genome-Wide Analysis of Corynespora cassiicola Leaf Fall Disease Putative Effectors.</title>
        <authorList>
            <person name="Lopez D."/>
            <person name="Ribeiro S."/>
            <person name="Label P."/>
            <person name="Fumanal B."/>
            <person name="Venisse J.S."/>
            <person name="Kohler A."/>
            <person name="de Oliveira R.R."/>
            <person name="Labutti K."/>
            <person name="Lipzen A."/>
            <person name="Lail K."/>
            <person name="Bauer D."/>
            <person name="Ohm R.A."/>
            <person name="Barry K.W."/>
            <person name="Spatafora J."/>
            <person name="Grigoriev I.V."/>
            <person name="Martin F.M."/>
            <person name="Pujade-Renaud V."/>
        </authorList>
    </citation>
    <scope>NUCLEOTIDE SEQUENCE [LARGE SCALE GENOMIC DNA]</scope>
    <source>
        <strain evidence="7 8">Philippines</strain>
    </source>
</reference>
<keyword evidence="8" id="KW-1185">Reference proteome</keyword>
<sequence>MADGNAPGDPPKAGGFKLSFAGAKNKPGLKGFGQKQAAQKPVNRALLALGDEEPEEANKKEEISGWDAEGGALGINGKKKDQEEVRVIPAQPNRNWREESKRKQIEKEQKGAANAELIPEPSIGYGLVLPNREEGDEETLPDAPPIEPQKPQDDGLTEEERLEKRALEALMTDKITDDTVIPLHETEEEAFHNDYHKAPDAPSLSAYEATPIDGFGAALLRGMGWKDGDTIGKNGKPLGKPKEVKRRPALLGIGAKDEAATGVELGEWGKGAKKIKQSYNPVTLRNKTTGEMITEEELKARLEKQSFVEDKGSRKESRNDYEYEDSKREKKYKERRDDHRRGDDYDTERRRDKDRRDDRRRDKTDDYDSERRRDRDRRDDRRRDDDYDSERRREKRKDKERRGRSRSPEDDDRRDRKRDKDRRDRDRDDDDRRERRRDRDRRERSRSRDSDDRRKRRRDYEDDRDDRKRKYKDDKYYRK</sequence>
<feature type="compositionally biased region" description="Basic and acidic residues" evidence="5">
    <location>
        <begin position="421"/>
        <end position="433"/>
    </location>
</feature>
<feature type="compositionally biased region" description="Basic and acidic residues" evidence="5">
    <location>
        <begin position="95"/>
        <end position="110"/>
    </location>
</feature>
<evidence type="ECO:0000313" key="7">
    <source>
        <dbReference type="EMBL" id="PSN65668.1"/>
    </source>
</evidence>
<feature type="compositionally biased region" description="Basic residues" evidence="5">
    <location>
        <begin position="393"/>
        <end position="405"/>
    </location>
</feature>
<name>A0A2T2NKT4_CORCC</name>
<evidence type="ECO:0000259" key="6">
    <source>
        <dbReference type="PROSITE" id="PS50174"/>
    </source>
</evidence>
<dbReference type="AlphaFoldDB" id="A0A2T2NKT4"/>
<dbReference type="OrthoDB" id="5577072at2759"/>
<dbReference type="InterPro" id="IPR045166">
    <property type="entry name" value="Spp2-like"/>
</dbReference>
<feature type="region of interest" description="Disordered" evidence="5">
    <location>
        <begin position="1"/>
        <end position="163"/>
    </location>
</feature>
<dbReference type="InterPro" id="IPR000467">
    <property type="entry name" value="G_patch_dom"/>
</dbReference>
<keyword evidence="4" id="KW-0508">mRNA splicing</keyword>
<dbReference type="STRING" id="1448308.A0A2T2NKT4"/>
<dbReference type="PANTHER" id="PTHR15818">
    <property type="entry name" value="G PATCH AND KOW-CONTAINING"/>
    <property type="match status" value="1"/>
</dbReference>
<comment type="subcellular location">
    <subcellularLocation>
        <location evidence="1 4">Nucleus</location>
    </subcellularLocation>
</comment>
<feature type="region of interest" description="Disordered" evidence="5">
    <location>
        <begin position="301"/>
        <end position="479"/>
    </location>
</feature>
<evidence type="ECO:0000256" key="5">
    <source>
        <dbReference type="SAM" id="MobiDB-lite"/>
    </source>
</evidence>
<dbReference type="Proteomes" id="UP000240883">
    <property type="component" value="Unassembled WGS sequence"/>
</dbReference>
<evidence type="ECO:0000256" key="2">
    <source>
        <dbReference type="ARBA" id="ARBA00008576"/>
    </source>
</evidence>
<dbReference type="PROSITE" id="PS50174">
    <property type="entry name" value="G_PATCH"/>
    <property type="match status" value="1"/>
</dbReference>
<feature type="compositionally biased region" description="Basic and acidic residues" evidence="5">
    <location>
        <begin position="301"/>
        <end position="392"/>
    </location>
</feature>
<accession>A0A2T2NKT4</accession>
<evidence type="ECO:0000256" key="4">
    <source>
        <dbReference type="RuleBase" id="RU369096"/>
    </source>
</evidence>
<dbReference type="Pfam" id="PF12656">
    <property type="entry name" value="G-patch_2"/>
    <property type="match status" value="1"/>
</dbReference>
<feature type="domain" description="G-patch" evidence="6">
    <location>
        <begin position="212"/>
        <end position="258"/>
    </location>
</feature>
<feature type="compositionally biased region" description="Basic and acidic residues" evidence="5">
    <location>
        <begin position="150"/>
        <end position="163"/>
    </location>
</feature>
<dbReference type="GO" id="GO:0005681">
    <property type="term" value="C:spliceosomal complex"/>
    <property type="evidence" value="ECO:0007669"/>
    <property type="project" value="UniProtKB-UniRule"/>
</dbReference>
<evidence type="ECO:0000313" key="8">
    <source>
        <dbReference type="Proteomes" id="UP000240883"/>
    </source>
</evidence>
<dbReference type="InterPro" id="IPR026822">
    <property type="entry name" value="Spp2/MOS2_G-patch"/>
</dbReference>
<protein>
    <recommendedName>
        <fullName evidence="4">Pre-mRNA-splicing factor</fullName>
    </recommendedName>
</protein>
<dbReference type="GO" id="GO:0003676">
    <property type="term" value="F:nucleic acid binding"/>
    <property type="evidence" value="ECO:0007669"/>
    <property type="project" value="InterPro"/>
</dbReference>
<dbReference type="SMART" id="SM00443">
    <property type="entry name" value="G_patch"/>
    <property type="match status" value="1"/>
</dbReference>
<keyword evidence="4" id="KW-0507">mRNA processing</keyword>
<gene>
    <name evidence="7" type="ORF">BS50DRAFT_575644</name>
</gene>
<proteinExistence type="inferred from homology"/>
<evidence type="ECO:0000256" key="3">
    <source>
        <dbReference type="ARBA" id="ARBA00023242"/>
    </source>
</evidence>
<evidence type="ECO:0000256" key="1">
    <source>
        <dbReference type="ARBA" id="ARBA00004123"/>
    </source>
</evidence>
<comment type="function">
    <text evidence="4">Involved in spliceosome maturation and the first step of pre-mRNA splicing.</text>
</comment>
<dbReference type="GO" id="GO:0000398">
    <property type="term" value="P:mRNA splicing, via spliceosome"/>
    <property type="evidence" value="ECO:0007669"/>
    <property type="project" value="UniProtKB-UniRule"/>
</dbReference>